<organism evidence="2 3">
    <name type="scientific">Yoonia sediminilitoris</name>
    <dbReference type="NCBI Taxonomy" id="1286148"/>
    <lineage>
        <taxon>Bacteria</taxon>
        <taxon>Pseudomonadati</taxon>
        <taxon>Pseudomonadota</taxon>
        <taxon>Alphaproteobacteria</taxon>
        <taxon>Rhodobacterales</taxon>
        <taxon>Paracoccaceae</taxon>
        <taxon>Yoonia</taxon>
    </lineage>
</organism>
<evidence type="ECO:0000256" key="1">
    <source>
        <dbReference type="SAM" id="Phobius"/>
    </source>
</evidence>
<keyword evidence="1" id="KW-1133">Transmembrane helix</keyword>
<dbReference type="Proteomes" id="UP000244523">
    <property type="component" value="Unassembled WGS sequence"/>
</dbReference>
<sequence>MGMNLLDFLMVVLAAVLGSGVLIYGLQYLERSDLRKPQRIRRQDGCPVFLFQDRQLIDATPEALAMITPHLDRHSHFEATLHVLGPHFPKLRETLARDKIEYQRINDGGAENLWVDIQKSDGLLRLSLAAQSEDGTSGVTDVIERDIRMSELQLLRDFTQNTPQLFWQDDETGKLIWANHAYLTFCDKLLPDRQDENQIWPSEPLLPDLHESAISKTPSIRRLSVTLPDRKAEQWFDVTSMRRNDGFIHFASDANAIVRADQERRNFVQTLTKTFAQLSIGIAIFDKRRQLAMFNPALLDMTGLPIGLLSARPTVDAVLDRLRESRMLPEPKDYSSWRDQFTALEQAAKDGSYSENWNLPDGQTYRVTGRPHPDGAIAFLFEDISAEISLTRSFRSDIETGQSVLDSLADAIAVFSSPGTLMMSNKAYANLWGPVSEESVQQHEIQHAMAIWQDRCTPTKMWADLRQFIQILGPRTPWSDTAILDDGRQITCDARPIAGGMTMVKFTVGLQANPILKKLTEADPAIRVAKR</sequence>
<evidence type="ECO:0000313" key="2">
    <source>
        <dbReference type="EMBL" id="PUB17199.1"/>
    </source>
</evidence>
<proteinExistence type="predicted"/>
<comment type="caution">
    <text evidence="2">The sequence shown here is derived from an EMBL/GenBank/DDBJ whole genome shotgun (WGS) entry which is preliminary data.</text>
</comment>
<dbReference type="SUPFAM" id="SSF55785">
    <property type="entry name" value="PYP-like sensor domain (PAS domain)"/>
    <property type="match status" value="1"/>
</dbReference>
<protein>
    <submittedName>
        <fullName evidence="2">PAS domain-containing protein</fullName>
    </submittedName>
</protein>
<reference evidence="2 3" key="1">
    <citation type="submission" date="2018-04" db="EMBL/GenBank/DDBJ databases">
        <title>Genomic Encyclopedia of Archaeal and Bacterial Type Strains, Phase II (KMG-II): from individual species to whole genera.</title>
        <authorList>
            <person name="Goeker M."/>
        </authorList>
    </citation>
    <scope>NUCLEOTIDE SEQUENCE [LARGE SCALE GENOMIC DNA]</scope>
    <source>
        <strain evidence="2 3">DSM 29955</strain>
    </source>
</reference>
<accession>A0A2T6KLV8</accession>
<feature type="transmembrane region" description="Helical" evidence="1">
    <location>
        <begin position="6"/>
        <end position="29"/>
    </location>
</feature>
<dbReference type="AlphaFoldDB" id="A0A2T6KLV8"/>
<dbReference type="EMBL" id="QBUD01000002">
    <property type="protein sequence ID" value="PUB17199.1"/>
    <property type="molecule type" value="Genomic_DNA"/>
</dbReference>
<dbReference type="Pfam" id="PF12860">
    <property type="entry name" value="PAS_7"/>
    <property type="match status" value="1"/>
</dbReference>
<keyword evidence="3" id="KW-1185">Reference proteome</keyword>
<name>A0A2T6KLV8_9RHOB</name>
<dbReference type="OrthoDB" id="9797304at2"/>
<dbReference type="InterPro" id="IPR035965">
    <property type="entry name" value="PAS-like_dom_sf"/>
</dbReference>
<keyword evidence="1" id="KW-0812">Transmembrane</keyword>
<evidence type="ECO:0000313" key="3">
    <source>
        <dbReference type="Proteomes" id="UP000244523"/>
    </source>
</evidence>
<gene>
    <name evidence="2" type="ORF">C8N45_102209</name>
</gene>
<keyword evidence="1" id="KW-0472">Membrane</keyword>